<feature type="transmembrane region" description="Helical" evidence="12">
    <location>
        <begin position="132"/>
        <end position="149"/>
    </location>
</feature>
<protein>
    <recommendedName>
        <fullName evidence="4">rhomboid protease</fullName>
        <ecNumber evidence="4">3.4.21.105</ecNumber>
    </recommendedName>
</protein>
<evidence type="ECO:0000256" key="6">
    <source>
        <dbReference type="ARBA" id="ARBA00022792"/>
    </source>
</evidence>
<proteinExistence type="inferred from homology"/>
<dbReference type="GO" id="GO:0004252">
    <property type="term" value="F:serine-type endopeptidase activity"/>
    <property type="evidence" value="ECO:0007669"/>
    <property type="project" value="InterPro"/>
</dbReference>
<dbReference type="InterPro" id="IPR035952">
    <property type="entry name" value="Rhomboid-like_sf"/>
</dbReference>
<evidence type="ECO:0000256" key="12">
    <source>
        <dbReference type="SAM" id="Phobius"/>
    </source>
</evidence>
<evidence type="ECO:0000313" key="15">
    <source>
        <dbReference type="Proteomes" id="UP000617340"/>
    </source>
</evidence>
<comment type="subcellular location">
    <subcellularLocation>
        <location evidence="2">Mitochondrion inner membrane</location>
        <topology evidence="2">Multi-pass membrane protein</topology>
    </subcellularLocation>
</comment>
<dbReference type="InterPro" id="IPR022764">
    <property type="entry name" value="Peptidase_S54_rhomboid_dom"/>
</dbReference>
<dbReference type="EMBL" id="JACSDZ010000005">
    <property type="protein sequence ID" value="KAF7403185.1"/>
    <property type="molecule type" value="Genomic_DNA"/>
</dbReference>
<evidence type="ECO:0000256" key="11">
    <source>
        <dbReference type="ARBA" id="ARBA00023136"/>
    </source>
</evidence>
<evidence type="ECO:0000256" key="3">
    <source>
        <dbReference type="ARBA" id="ARBA00009045"/>
    </source>
</evidence>
<name>A0A834NAU8_VESGE</name>
<evidence type="ECO:0000256" key="5">
    <source>
        <dbReference type="ARBA" id="ARBA00022692"/>
    </source>
</evidence>
<evidence type="ECO:0000256" key="7">
    <source>
        <dbReference type="ARBA" id="ARBA00022801"/>
    </source>
</evidence>
<evidence type="ECO:0000256" key="2">
    <source>
        <dbReference type="ARBA" id="ARBA00004448"/>
    </source>
</evidence>
<keyword evidence="11 12" id="KW-0472">Membrane</keyword>
<dbReference type="Pfam" id="PF01694">
    <property type="entry name" value="Rhomboid"/>
    <property type="match status" value="1"/>
</dbReference>
<dbReference type="FunFam" id="1.20.1540.10:FF:000005">
    <property type="entry name" value="Presenilins-associated rhomboid-like protein, mitochondrial"/>
    <property type="match status" value="1"/>
</dbReference>
<feature type="transmembrane region" description="Helical" evidence="12">
    <location>
        <begin position="260"/>
        <end position="276"/>
    </location>
</feature>
<evidence type="ECO:0000256" key="4">
    <source>
        <dbReference type="ARBA" id="ARBA00013039"/>
    </source>
</evidence>
<keyword evidence="7" id="KW-0378">Hydrolase</keyword>
<dbReference type="AlphaFoldDB" id="A0A834NAU8"/>
<evidence type="ECO:0000256" key="9">
    <source>
        <dbReference type="ARBA" id="ARBA00022989"/>
    </source>
</evidence>
<dbReference type="PANTHER" id="PTHR43731">
    <property type="entry name" value="RHOMBOID PROTEASE"/>
    <property type="match status" value="1"/>
</dbReference>
<evidence type="ECO:0000256" key="1">
    <source>
        <dbReference type="ARBA" id="ARBA00000156"/>
    </source>
</evidence>
<keyword evidence="6" id="KW-0999">Mitochondrion inner membrane</keyword>
<evidence type="ECO:0000313" key="14">
    <source>
        <dbReference type="EMBL" id="KAF7403185.1"/>
    </source>
</evidence>
<accession>A0A834NAU8</accession>
<keyword evidence="9 12" id="KW-1133">Transmembrane helix</keyword>
<feature type="transmembrane region" description="Helical" evidence="12">
    <location>
        <begin position="233"/>
        <end position="253"/>
    </location>
</feature>
<comment type="similarity">
    <text evidence="3">Belongs to the peptidase S54 family.</text>
</comment>
<evidence type="ECO:0000259" key="13">
    <source>
        <dbReference type="Pfam" id="PF01694"/>
    </source>
</evidence>
<keyword evidence="5 12" id="KW-0812">Transmembrane</keyword>
<reference evidence="14" key="1">
    <citation type="journal article" date="2020" name="G3 (Bethesda)">
        <title>High-Quality Assemblies for Three Invasive Social Wasps from the &lt;i&gt;Vespula&lt;/i&gt; Genus.</title>
        <authorList>
            <person name="Harrop T.W.R."/>
            <person name="Guhlin J."/>
            <person name="McLaughlin G.M."/>
            <person name="Permina E."/>
            <person name="Stockwell P."/>
            <person name="Gilligan J."/>
            <person name="Le Lec M.F."/>
            <person name="Gruber M.A.M."/>
            <person name="Quinn O."/>
            <person name="Lovegrove M."/>
            <person name="Duncan E.J."/>
            <person name="Remnant E.J."/>
            <person name="Van Eeckhoven J."/>
            <person name="Graham B."/>
            <person name="Knapp R.A."/>
            <person name="Langford K.W."/>
            <person name="Kronenberg Z."/>
            <person name="Press M.O."/>
            <person name="Eacker S.M."/>
            <person name="Wilson-Rankin E.E."/>
            <person name="Purcell J."/>
            <person name="Lester P.J."/>
            <person name="Dearden P.K."/>
        </authorList>
    </citation>
    <scope>NUCLEOTIDE SEQUENCE</scope>
    <source>
        <strain evidence="14">Linc-1</strain>
    </source>
</reference>
<dbReference type="PANTHER" id="PTHR43731:SF14">
    <property type="entry name" value="PRESENILIN-ASSOCIATED RHOMBOID-LIKE PROTEIN, MITOCHONDRIAL"/>
    <property type="match status" value="1"/>
</dbReference>
<comment type="catalytic activity">
    <reaction evidence="1">
        <text>Cleaves type-1 transmembrane domains using a catalytic dyad composed of serine and histidine that are contributed by different transmembrane domains.</text>
        <dbReference type="EC" id="3.4.21.105"/>
    </reaction>
</comment>
<evidence type="ECO:0000256" key="8">
    <source>
        <dbReference type="ARBA" id="ARBA00022946"/>
    </source>
</evidence>
<keyword evidence="10" id="KW-0496">Mitochondrion</keyword>
<dbReference type="InterPro" id="IPR050925">
    <property type="entry name" value="Rhomboid_protease_S54"/>
</dbReference>
<dbReference type="Proteomes" id="UP000617340">
    <property type="component" value="Unassembled WGS sequence"/>
</dbReference>
<dbReference type="SUPFAM" id="SSF144091">
    <property type="entry name" value="Rhomboid-like"/>
    <property type="match status" value="1"/>
</dbReference>
<organism evidence="14 15">
    <name type="scientific">Vespula germanica</name>
    <name type="common">German yellow jacket</name>
    <name type="synonym">Paravespula germanica</name>
    <dbReference type="NCBI Taxonomy" id="30212"/>
    <lineage>
        <taxon>Eukaryota</taxon>
        <taxon>Metazoa</taxon>
        <taxon>Ecdysozoa</taxon>
        <taxon>Arthropoda</taxon>
        <taxon>Hexapoda</taxon>
        <taxon>Insecta</taxon>
        <taxon>Pterygota</taxon>
        <taxon>Neoptera</taxon>
        <taxon>Endopterygota</taxon>
        <taxon>Hymenoptera</taxon>
        <taxon>Apocrita</taxon>
        <taxon>Aculeata</taxon>
        <taxon>Vespoidea</taxon>
        <taxon>Vespidae</taxon>
        <taxon>Vespinae</taxon>
        <taxon>Vespula</taxon>
    </lineage>
</organism>
<gene>
    <name evidence="14" type="ORF">HZH68_005979</name>
</gene>
<evidence type="ECO:0000256" key="10">
    <source>
        <dbReference type="ARBA" id="ARBA00023128"/>
    </source>
</evidence>
<feature type="transmembrane region" description="Helical" evidence="12">
    <location>
        <begin position="181"/>
        <end position="202"/>
    </location>
</feature>
<feature type="domain" description="Peptidase S54 rhomboid" evidence="13">
    <location>
        <begin position="169"/>
        <end position="311"/>
    </location>
</feature>
<keyword evidence="8" id="KW-0809">Transit peptide</keyword>
<comment type="caution">
    <text evidence="14">The sequence shown here is derived from an EMBL/GenBank/DDBJ whole genome shotgun (WGS) entry which is preliminary data.</text>
</comment>
<keyword evidence="15" id="KW-1185">Reference proteome</keyword>
<dbReference type="Gene3D" id="1.20.1540.10">
    <property type="entry name" value="Rhomboid-like"/>
    <property type="match status" value="1"/>
</dbReference>
<dbReference type="GO" id="GO:0006465">
    <property type="term" value="P:signal peptide processing"/>
    <property type="evidence" value="ECO:0007669"/>
    <property type="project" value="TreeGrafter"/>
</dbReference>
<dbReference type="GO" id="GO:0005743">
    <property type="term" value="C:mitochondrial inner membrane"/>
    <property type="evidence" value="ECO:0007669"/>
    <property type="project" value="UniProtKB-SubCell"/>
</dbReference>
<sequence>MTIRTFMRLSDTTSRCVLKLPSYTVKLHIPYTYKNVRGFRRLKNSFKQPESPFTRLNAENRPVQFSKLLKPFVFTITFTGVTIVTTAIWEYESIRKQTYKIINHFKQYYNVKTGWRKEMEVWWRNLTDGQRMFAPICFLNVLVFLAWRVPALQNTMLRYFCANPASSASCWSMILSTFSHYSLLHLAANMYVLHSFSTGIVASLGKEQFLALYLSSGVISSFASHFYKVVFGLPGLSVGASGAIMGVLGFVCTEYPDTRLAIFFLPMFTFTASMAIKVTMTLDFTGCVLGWKYFDHAAHLGGALFGMQVFWQAWGNANIWRKREPILMFWHELRNPRKSQ</sequence>
<dbReference type="EC" id="3.4.21.105" evidence="4"/>
<feature type="transmembrane region" description="Helical" evidence="12">
    <location>
        <begin position="68"/>
        <end position="89"/>
    </location>
</feature>
<feature type="transmembrane region" description="Helical" evidence="12">
    <location>
        <begin position="296"/>
        <end position="314"/>
    </location>
</feature>